<organism evidence="1 2">
    <name type="scientific">Endocarpon pusillum</name>
    <dbReference type="NCBI Taxonomy" id="364733"/>
    <lineage>
        <taxon>Eukaryota</taxon>
        <taxon>Fungi</taxon>
        <taxon>Dikarya</taxon>
        <taxon>Ascomycota</taxon>
        <taxon>Pezizomycotina</taxon>
        <taxon>Eurotiomycetes</taxon>
        <taxon>Chaetothyriomycetidae</taxon>
        <taxon>Verrucariales</taxon>
        <taxon>Verrucariaceae</taxon>
        <taxon>Endocarpon</taxon>
    </lineage>
</organism>
<sequence>MAESNEAIDKRVSFAAEEIHQERNAGRAVNVSEICLLWDIPRNRVLRRLQ</sequence>
<dbReference type="Proteomes" id="UP000606974">
    <property type="component" value="Unassembled WGS sequence"/>
</dbReference>
<dbReference type="AlphaFoldDB" id="A0A8H7AEJ3"/>
<evidence type="ECO:0000313" key="2">
    <source>
        <dbReference type="Proteomes" id="UP000606974"/>
    </source>
</evidence>
<evidence type="ECO:0000313" key="1">
    <source>
        <dbReference type="EMBL" id="KAF7506357.1"/>
    </source>
</evidence>
<comment type="caution">
    <text evidence="1">The sequence shown here is derived from an EMBL/GenBank/DDBJ whole genome shotgun (WGS) entry which is preliminary data.</text>
</comment>
<reference evidence="1" key="1">
    <citation type="submission" date="2020-02" db="EMBL/GenBank/DDBJ databases">
        <authorList>
            <person name="Palmer J.M."/>
        </authorList>
    </citation>
    <scope>NUCLEOTIDE SEQUENCE</scope>
    <source>
        <strain evidence="1">EPUS1.4</strain>
        <tissue evidence="1">Thallus</tissue>
    </source>
</reference>
<dbReference type="EMBL" id="JAACFV010000088">
    <property type="protein sequence ID" value="KAF7506357.1"/>
    <property type="molecule type" value="Genomic_DNA"/>
</dbReference>
<name>A0A8H7AEJ3_9EURO</name>
<proteinExistence type="predicted"/>
<protein>
    <submittedName>
        <fullName evidence="1">Uncharacterized protein</fullName>
    </submittedName>
</protein>
<accession>A0A8H7AEJ3</accession>
<keyword evidence="2" id="KW-1185">Reference proteome</keyword>
<gene>
    <name evidence="1" type="ORF">GJ744_011823</name>
</gene>